<proteinExistence type="predicted"/>
<name>A0A818RKY7_9BILA</name>
<evidence type="ECO:0000313" key="2">
    <source>
        <dbReference type="EMBL" id="CAF1179454.1"/>
    </source>
</evidence>
<evidence type="ECO:0000313" key="3">
    <source>
        <dbReference type="EMBL" id="CAF1229549.1"/>
    </source>
</evidence>
<evidence type="ECO:0000313" key="7">
    <source>
        <dbReference type="EMBL" id="CAF3704548.1"/>
    </source>
</evidence>
<sequence>MIIINPIACVLVEDNELAVTQSSELFAPIESLNNYNNNFASKQNDKPDVSDNDNNNNEDMDLNNIKENIMRINPQQKFKLDDQFQNPEFSSD</sequence>
<dbReference type="Proteomes" id="UP000663836">
    <property type="component" value="Unassembled WGS sequence"/>
</dbReference>
<evidence type="ECO:0000313" key="5">
    <source>
        <dbReference type="EMBL" id="CAF3613365.1"/>
    </source>
</evidence>
<dbReference type="Proteomes" id="UP000663864">
    <property type="component" value="Unassembled WGS sequence"/>
</dbReference>
<dbReference type="Proteomes" id="UP000663874">
    <property type="component" value="Unassembled WGS sequence"/>
</dbReference>
<evidence type="ECO:0000313" key="8">
    <source>
        <dbReference type="Proteomes" id="UP000663874"/>
    </source>
</evidence>
<protein>
    <submittedName>
        <fullName evidence="6">Uncharacterized protein</fullName>
    </submittedName>
</protein>
<dbReference type="EMBL" id="CAJOBD010000674">
    <property type="protein sequence ID" value="CAF3704548.1"/>
    <property type="molecule type" value="Genomic_DNA"/>
</dbReference>
<comment type="caution">
    <text evidence="6">The sequence shown here is derived from an EMBL/GenBank/DDBJ whole genome shotgun (WGS) entry which is preliminary data.</text>
</comment>
<dbReference type="Proteomes" id="UP000663882">
    <property type="component" value="Unassembled WGS sequence"/>
</dbReference>
<dbReference type="EMBL" id="CAJOBE010000557">
    <property type="protein sequence ID" value="CAF3658910.1"/>
    <property type="molecule type" value="Genomic_DNA"/>
</dbReference>
<feature type="region of interest" description="Disordered" evidence="1">
    <location>
        <begin position="37"/>
        <end position="61"/>
    </location>
</feature>
<gene>
    <name evidence="6" type="ORF">FNK824_LOCUS6431</name>
    <name evidence="7" type="ORF">JBS370_LOCUS9727</name>
    <name evidence="5" type="ORF">OTI717_LOCUS7420</name>
    <name evidence="2" type="ORF">RFH988_LOCUS23424</name>
    <name evidence="3" type="ORF">SEV965_LOCUS22621</name>
    <name evidence="4" type="ORF">ZHD862_LOCUS24409</name>
</gene>
<dbReference type="EMBL" id="CAJNOT010001658">
    <property type="protein sequence ID" value="CAF1231825.1"/>
    <property type="molecule type" value="Genomic_DNA"/>
</dbReference>
<dbReference type="AlphaFoldDB" id="A0A818RKY7"/>
<evidence type="ECO:0000313" key="6">
    <source>
        <dbReference type="EMBL" id="CAF3658910.1"/>
    </source>
</evidence>
<dbReference type="EMBL" id="CAJNOU010001611">
    <property type="protein sequence ID" value="CAF1229549.1"/>
    <property type="molecule type" value="Genomic_DNA"/>
</dbReference>
<dbReference type="EMBL" id="CAJNOO010001625">
    <property type="protein sequence ID" value="CAF1179454.1"/>
    <property type="molecule type" value="Genomic_DNA"/>
</dbReference>
<accession>A0A818RKY7</accession>
<dbReference type="Proteomes" id="UP000663889">
    <property type="component" value="Unassembled WGS sequence"/>
</dbReference>
<dbReference type="EMBL" id="CAJOAX010000556">
    <property type="protein sequence ID" value="CAF3613365.1"/>
    <property type="molecule type" value="Genomic_DNA"/>
</dbReference>
<evidence type="ECO:0000313" key="4">
    <source>
        <dbReference type="EMBL" id="CAF1231825.1"/>
    </source>
</evidence>
<evidence type="ECO:0000256" key="1">
    <source>
        <dbReference type="SAM" id="MobiDB-lite"/>
    </source>
</evidence>
<reference evidence="6" key="1">
    <citation type="submission" date="2021-02" db="EMBL/GenBank/DDBJ databases">
        <authorList>
            <person name="Nowell W R."/>
        </authorList>
    </citation>
    <scope>NUCLEOTIDE SEQUENCE</scope>
</reference>
<dbReference type="Proteomes" id="UP000663823">
    <property type="component" value="Unassembled WGS sequence"/>
</dbReference>
<organism evidence="6 8">
    <name type="scientific">Rotaria sordida</name>
    <dbReference type="NCBI Taxonomy" id="392033"/>
    <lineage>
        <taxon>Eukaryota</taxon>
        <taxon>Metazoa</taxon>
        <taxon>Spiralia</taxon>
        <taxon>Gnathifera</taxon>
        <taxon>Rotifera</taxon>
        <taxon>Eurotatoria</taxon>
        <taxon>Bdelloidea</taxon>
        <taxon>Philodinida</taxon>
        <taxon>Philodinidae</taxon>
        <taxon>Rotaria</taxon>
    </lineage>
</organism>